<dbReference type="GO" id="GO:0006729">
    <property type="term" value="P:tetrahydrobiopterin biosynthetic process"/>
    <property type="evidence" value="ECO:0007669"/>
    <property type="project" value="InterPro"/>
</dbReference>
<dbReference type="Pfam" id="PF01329">
    <property type="entry name" value="Pterin_4a"/>
    <property type="match status" value="1"/>
</dbReference>
<evidence type="ECO:0000256" key="1">
    <source>
        <dbReference type="ARBA" id="ARBA00001554"/>
    </source>
</evidence>
<dbReference type="CTD" id="43499"/>
<protein>
    <recommendedName>
        <fullName evidence="3">4a-hydroxytetrahydrobiopterin dehydratase</fullName>
        <ecNumber evidence="3">4.2.1.96</ecNumber>
    </recommendedName>
    <alternativeName>
        <fullName evidence="5">4-alpha-hydroxy-tetrahydropterin dehydratase</fullName>
    </alternativeName>
</protein>
<dbReference type="PANTHER" id="PTHR12599:SF0">
    <property type="entry name" value="PTERIN-4-ALPHA-CARBINOLAMINE DEHYDRATASE"/>
    <property type="match status" value="1"/>
</dbReference>
<keyword evidence="6" id="KW-1185">Reference proteome</keyword>
<reference evidence="7" key="1">
    <citation type="submission" date="2025-08" db="UniProtKB">
        <authorList>
            <consortium name="RefSeq"/>
        </authorList>
    </citation>
    <scope>IDENTIFICATION</scope>
    <source>
        <strain evidence="7">15112-1751.03</strain>
        <tissue evidence="7">Whole Adult</tissue>
    </source>
</reference>
<dbReference type="CDD" id="cd00914">
    <property type="entry name" value="PCD_DCoH_subfamily_b"/>
    <property type="match status" value="1"/>
</dbReference>
<dbReference type="SUPFAM" id="SSF55248">
    <property type="entry name" value="PCD-like"/>
    <property type="match status" value="1"/>
</dbReference>
<evidence type="ECO:0000256" key="2">
    <source>
        <dbReference type="ARBA" id="ARBA00006472"/>
    </source>
</evidence>
<dbReference type="InterPro" id="IPR036428">
    <property type="entry name" value="PCD_sf"/>
</dbReference>
<proteinExistence type="inferred from homology"/>
<dbReference type="AlphaFoldDB" id="A0A6P8XUZ3"/>
<comment type="similarity">
    <text evidence="2">Belongs to the pterin-4-alpha-carbinolamine dehydratase family.</text>
</comment>
<organism evidence="6 7">
    <name type="scientific">Drosophila albomicans</name>
    <name type="common">Fruit fly</name>
    <dbReference type="NCBI Taxonomy" id="7291"/>
    <lineage>
        <taxon>Eukaryota</taxon>
        <taxon>Metazoa</taxon>
        <taxon>Ecdysozoa</taxon>
        <taxon>Arthropoda</taxon>
        <taxon>Hexapoda</taxon>
        <taxon>Insecta</taxon>
        <taxon>Pterygota</taxon>
        <taxon>Neoptera</taxon>
        <taxon>Endopterygota</taxon>
        <taxon>Diptera</taxon>
        <taxon>Brachycera</taxon>
        <taxon>Muscomorpha</taxon>
        <taxon>Ephydroidea</taxon>
        <taxon>Drosophilidae</taxon>
        <taxon>Drosophila</taxon>
    </lineage>
</organism>
<dbReference type="NCBIfam" id="NF002018">
    <property type="entry name" value="PRK00823.1-3"/>
    <property type="match status" value="1"/>
</dbReference>
<dbReference type="PANTHER" id="PTHR12599">
    <property type="entry name" value="PTERIN-4-ALPHA-CARBINOLAMINE DEHYDRATASE"/>
    <property type="match status" value="1"/>
</dbReference>
<dbReference type="RefSeq" id="XP_034115130.1">
    <property type="nucleotide sequence ID" value="XM_034259239.2"/>
</dbReference>
<dbReference type="OrthoDB" id="277398at2759"/>
<keyword evidence="4" id="KW-0456">Lyase</keyword>
<evidence type="ECO:0000313" key="7">
    <source>
        <dbReference type="RefSeq" id="XP_034115130.1"/>
    </source>
</evidence>
<dbReference type="InterPro" id="IPR001533">
    <property type="entry name" value="Pterin_deHydtase"/>
</dbReference>
<comment type="catalytic activity">
    <reaction evidence="1">
        <text>(4aS,6R)-4a-hydroxy-L-erythro-5,6,7,8-tetrahydrobiopterin = (6R)-L-erythro-6,7-dihydrobiopterin + H2O</text>
        <dbReference type="Rhea" id="RHEA:11920"/>
        <dbReference type="ChEBI" id="CHEBI:15377"/>
        <dbReference type="ChEBI" id="CHEBI:15642"/>
        <dbReference type="ChEBI" id="CHEBI:43120"/>
        <dbReference type="EC" id="4.2.1.96"/>
    </reaction>
</comment>
<evidence type="ECO:0000256" key="3">
    <source>
        <dbReference type="ARBA" id="ARBA00013252"/>
    </source>
</evidence>
<dbReference type="GeneID" id="117575134"/>
<evidence type="ECO:0000256" key="5">
    <source>
        <dbReference type="ARBA" id="ARBA00030497"/>
    </source>
</evidence>
<dbReference type="Gene3D" id="3.30.1360.20">
    <property type="entry name" value="Transcriptional coactivator/pterin dehydratase"/>
    <property type="match status" value="1"/>
</dbReference>
<evidence type="ECO:0000313" key="6">
    <source>
        <dbReference type="Proteomes" id="UP000515160"/>
    </source>
</evidence>
<name>A0A6P8XUZ3_DROAB</name>
<sequence length="208" mass="23097">MLLTNKCAQHGLGMGFQKVASLLNKRTYSWVVTAAGLKLTTKTFNAAESRGKWGGSVPLWCSSNRYVSSVLYPTSTKAAATAATGVISNYNRQQALTLTTKAATKRKMVAKLTEQERCEKLQPLLDAGWTLVEGRDAIYKEFQLKDFNQAFSLMTGVALLAEKINHHPEWFNCYNKVQVTLSTHDVNGLSSQDIRMANYLEAQVKLLN</sequence>
<dbReference type="GO" id="GO:0008124">
    <property type="term" value="F:4-alpha-hydroxytetrahydrobiopterin dehydratase activity"/>
    <property type="evidence" value="ECO:0007669"/>
    <property type="project" value="UniProtKB-EC"/>
</dbReference>
<dbReference type="EC" id="4.2.1.96" evidence="3"/>
<dbReference type="HAMAP" id="MF_00434">
    <property type="entry name" value="Pterin_4_alpha"/>
    <property type="match status" value="1"/>
</dbReference>
<evidence type="ECO:0000256" key="4">
    <source>
        <dbReference type="ARBA" id="ARBA00023239"/>
    </source>
</evidence>
<accession>A0A6P8XUZ3</accession>
<gene>
    <name evidence="7" type="primary">LOC117575134</name>
</gene>
<dbReference type="Proteomes" id="UP000515160">
    <property type="component" value="Chromosome 2R"/>
</dbReference>